<keyword evidence="2" id="KW-1185">Reference proteome</keyword>
<evidence type="ECO:0000313" key="1">
    <source>
        <dbReference type="EnsemblMetazoa" id="OVOC10692.1"/>
    </source>
</evidence>
<sequence>MPTTLVGMLVTHTQEDNMSSLTIVRNISELIQSKVMEDQKRAIYEEKNIKEKMNIRKEKEKCWDEKISATLSIHFRNFKLSHLKFQSKQYIS</sequence>
<dbReference type="Proteomes" id="UP000024404">
    <property type="component" value="Unassembled WGS sequence"/>
</dbReference>
<evidence type="ECO:0000313" key="2">
    <source>
        <dbReference type="Proteomes" id="UP000024404"/>
    </source>
</evidence>
<dbReference type="EnsemblMetazoa" id="OVOC10692.1">
    <property type="protein sequence ID" value="OVOC10692.1"/>
    <property type="gene ID" value="WBGene00247501"/>
</dbReference>
<organism evidence="1 2">
    <name type="scientific">Onchocerca volvulus</name>
    <dbReference type="NCBI Taxonomy" id="6282"/>
    <lineage>
        <taxon>Eukaryota</taxon>
        <taxon>Metazoa</taxon>
        <taxon>Ecdysozoa</taxon>
        <taxon>Nematoda</taxon>
        <taxon>Chromadorea</taxon>
        <taxon>Rhabditida</taxon>
        <taxon>Spirurina</taxon>
        <taxon>Spiruromorpha</taxon>
        <taxon>Filarioidea</taxon>
        <taxon>Onchocercidae</taxon>
        <taxon>Onchocerca</taxon>
    </lineage>
</organism>
<dbReference type="AlphaFoldDB" id="A0A8R1XL12"/>
<reference evidence="1" key="2">
    <citation type="submission" date="2022-06" db="UniProtKB">
        <authorList>
            <consortium name="EnsemblMetazoa"/>
        </authorList>
    </citation>
    <scope>IDENTIFICATION</scope>
</reference>
<reference evidence="2" key="1">
    <citation type="submission" date="2013-10" db="EMBL/GenBank/DDBJ databases">
        <title>Genome sequencing of Onchocerca volvulus.</title>
        <authorList>
            <person name="Cotton J."/>
            <person name="Tsai J."/>
            <person name="Stanley E."/>
            <person name="Tracey A."/>
            <person name="Holroyd N."/>
            <person name="Lustigman S."/>
            <person name="Berriman M."/>
        </authorList>
    </citation>
    <scope>NUCLEOTIDE SEQUENCE</scope>
</reference>
<name>A0A8R1XL12_ONCVO</name>
<accession>A0A8R1XL12</accession>
<dbReference type="EMBL" id="CMVM020000345">
    <property type="status" value="NOT_ANNOTATED_CDS"/>
    <property type="molecule type" value="Genomic_DNA"/>
</dbReference>
<protein>
    <submittedName>
        <fullName evidence="1">Uncharacterized protein</fullName>
    </submittedName>
</protein>
<proteinExistence type="predicted"/>